<dbReference type="Pfam" id="PF00441">
    <property type="entry name" value="Acyl-CoA_dh_1"/>
    <property type="match status" value="1"/>
</dbReference>
<evidence type="ECO:0000259" key="8">
    <source>
        <dbReference type="Pfam" id="PF18158"/>
    </source>
</evidence>
<dbReference type="InterPro" id="IPR006089">
    <property type="entry name" value="Acyl-CoA_DH_CS"/>
</dbReference>
<keyword evidence="5" id="KW-0560">Oxidoreductase</keyword>
<sequence length="529" mass="57791">MDNQTPDFVDQDAFTLDQALVEGVMREGAAWARPGLEQYGRWITRPDIIAAGFAANRWPPVLHGLDRQGRRQDRVSYHPAYHQLMRHALEAGLHAAPWREPGTGAQVARAARYYLHSQVEAGHCCPLTMTFAAVPVLQRYRPDWLGKVLALAYDGDDKPPERKPGLTLGMAMTERQGGSDLRANTSRAEPQRDGSYLLRGHKWFMSAPMSDAFLVLAQAPAGLGCFLVPRWWQGGRNGLELQRLKDKMGNRSNASAEVALAGAKGWLLGEEGRGVHTIIEMVALTRFDCILGSAAGQRQAVVQAVHHARHRKAFGERLIRQPLMRRVLADLQLEVEGSLALGLRLARALDDSTVPGEAALVRLGTAIGKYWVCKRTPQHAAEAMECLGGNGAMEDFITARLYREAPINAIWEGSGNIQALDVLRVLDSNPDALAALRGELTPVLAAFPRLGRTWRALEPLLKHPAPELARHVTERLALLWQGAILARGAPEGVARAFIDSRLGEGGLTFGTLAPGCDLELLLGRALAGD</sequence>
<dbReference type="EMBL" id="CP012621">
    <property type="protein sequence ID" value="ATG75381.1"/>
    <property type="molecule type" value="Genomic_DNA"/>
</dbReference>
<dbReference type="InterPro" id="IPR009100">
    <property type="entry name" value="AcylCoA_DH/oxidase_NM_dom_sf"/>
</dbReference>
<evidence type="ECO:0000313" key="10">
    <source>
        <dbReference type="Proteomes" id="UP000217763"/>
    </source>
</evidence>
<evidence type="ECO:0000259" key="6">
    <source>
        <dbReference type="Pfam" id="PF00441"/>
    </source>
</evidence>
<evidence type="ECO:0000256" key="1">
    <source>
        <dbReference type="ARBA" id="ARBA00001974"/>
    </source>
</evidence>
<evidence type="ECO:0000259" key="7">
    <source>
        <dbReference type="Pfam" id="PF02770"/>
    </source>
</evidence>
<dbReference type="SUPFAM" id="SSF47203">
    <property type="entry name" value="Acyl-CoA dehydrogenase C-terminal domain-like"/>
    <property type="match status" value="1"/>
</dbReference>
<dbReference type="InterPro" id="IPR006091">
    <property type="entry name" value="Acyl-CoA_Oxase/DH_mid-dom"/>
</dbReference>
<dbReference type="InterPro" id="IPR009075">
    <property type="entry name" value="AcylCo_DH/oxidase_C"/>
</dbReference>
<name>A0A291HTJ3_9GAMM</name>
<dbReference type="PANTHER" id="PTHR42707">
    <property type="entry name" value="ACYL-COA DEHYDROGENASE"/>
    <property type="match status" value="1"/>
</dbReference>
<dbReference type="InterPro" id="IPR036250">
    <property type="entry name" value="AcylCo_DH-like_C"/>
</dbReference>
<organism evidence="9 10">
    <name type="scientific">Zobellella denitrificans</name>
    <dbReference type="NCBI Taxonomy" id="347534"/>
    <lineage>
        <taxon>Bacteria</taxon>
        <taxon>Pseudomonadati</taxon>
        <taxon>Pseudomonadota</taxon>
        <taxon>Gammaproteobacteria</taxon>
        <taxon>Aeromonadales</taxon>
        <taxon>Aeromonadaceae</taxon>
        <taxon>Zobellella</taxon>
    </lineage>
</organism>
<dbReference type="GO" id="GO:0003995">
    <property type="term" value="F:acyl-CoA dehydrogenase activity"/>
    <property type="evidence" value="ECO:0007669"/>
    <property type="project" value="InterPro"/>
</dbReference>
<feature type="domain" description="Acyl-CoA oxidase/dehydrogenase middle" evidence="7">
    <location>
        <begin position="169"/>
        <end position="260"/>
    </location>
</feature>
<evidence type="ECO:0000313" key="9">
    <source>
        <dbReference type="EMBL" id="ATG75381.1"/>
    </source>
</evidence>
<comment type="cofactor">
    <cofactor evidence="1 5">
        <name>FAD</name>
        <dbReference type="ChEBI" id="CHEBI:57692"/>
    </cofactor>
</comment>
<comment type="similarity">
    <text evidence="2 5">Belongs to the acyl-CoA dehydrogenase family.</text>
</comment>
<proteinExistence type="inferred from homology"/>
<dbReference type="PROSITE" id="PS00072">
    <property type="entry name" value="ACYL_COA_DH_1"/>
    <property type="match status" value="1"/>
</dbReference>
<feature type="domain" description="Acyl-CoA dehydrogenase/oxidase C-terminal" evidence="6">
    <location>
        <begin position="272"/>
        <end position="425"/>
    </location>
</feature>
<dbReference type="InterPro" id="IPR052904">
    <property type="entry name" value="Acyl-CoA_dehydrogenase-like"/>
</dbReference>
<dbReference type="PANTHER" id="PTHR42707:SF3">
    <property type="entry name" value="ACYL-COA DEHYDROGENASE AIDB-RELATED"/>
    <property type="match status" value="1"/>
</dbReference>
<dbReference type="KEGG" id="zdf:AN401_17255"/>
<keyword evidence="4 5" id="KW-0274">FAD</keyword>
<dbReference type="Pfam" id="PF02770">
    <property type="entry name" value="Acyl-CoA_dh_M"/>
    <property type="match status" value="1"/>
</dbReference>
<evidence type="ECO:0000256" key="3">
    <source>
        <dbReference type="ARBA" id="ARBA00022630"/>
    </source>
</evidence>
<evidence type="ECO:0000256" key="5">
    <source>
        <dbReference type="RuleBase" id="RU362125"/>
    </source>
</evidence>
<dbReference type="RefSeq" id="WP_096780056.1">
    <property type="nucleotide sequence ID" value="NZ_CP012621.1"/>
</dbReference>
<evidence type="ECO:0000256" key="2">
    <source>
        <dbReference type="ARBA" id="ARBA00009347"/>
    </source>
</evidence>
<protein>
    <submittedName>
        <fullName evidence="9">Acyl-CoA dehydrogenase</fullName>
    </submittedName>
</protein>
<dbReference type="Pfam" id="PF18158">
    <property type="entry name" value="AidB_N"/>
    <property type="match status" value="1"/>
</dbReference>
<dbReference type="Gene3D" id="2.40.110.20">
    <property type="match status" value="1"/>
</dbReference>
<evidence type="ECO:0000256" key="4">
    <source>
        <dbReference type="ARBA" id="ARBA00022827"/>
    </source>
</evidence>
<dbReference type="Proteomes" id="UP000217763">
    <property type="component" value="Chromosome"/>
</dbReference>
<dbReference type="Gene3D" id="6.10.250.600">
    <property type="match status" value="1"/>
</dbReference>
<dbReference type="SUPFAM" id="SSF56645">
    <property type="entry name" value="Acyl-CoA dehydrogenase NM domain-like"/>
    <property type="match status" value="1"/>
</dbReference>
<dbReference type="AlphaFoldDB" id="A0A291HTJ3"/>
<keyword evidence="3 5" id="KW-0285">Flavoprotein</keyword>
<accession>A0A291HTJ3</accession>
<dbReference type="InterPro" id="IPR041504">
    <property type="entry name" value="AidB_N"/>
</dbReference>
<gene>
    <name evidence="9" type="ORF">AN401_17255</name>
</gene>
<reference evidence="10" key="1">
    <citation type="submission" date="2015-09" db="EMBL/GenBank/DDBJ databases">
        <authorList>
            <person name="Shao Z."/>
            <person name="Wang L."/>
        </authorList>
    </citation>
    <scope>NUCLEOTIDE SEQUENCE [LARGE SCALE GENOMIC DNA]</scope>
    <source>
        <strain evidence="10">F13-1</strain>
    </source>
</reference>
<dbReference type="Gene3D" id="1.20.140.10">
    <property type="entry name" value="Butyryl-CoA Dehydrogenase, subunit A, domain 3"/>
    <property type="match status" value="1"/>
</dbReference>
<keyword evidence="10" id="KW-1185">Reference proteome</keyword>
<feature type="domain" description="Adaptive response protein AidB N-terminal" evidence="8">
    <location>
        <begin position="3"/>
        <end position="154"/>
    </location>
</feature>